<dbReference type="InterPro" id="IPR036265">
    <property type="entry name" value="HIT-like_sf"/>
</dbReference>
<evidence type="ECO:0000313" key="3">
    <source>
        <dbReference type="EMBL" id="RUT28123.1"/>
    </source>
</evidence>
<comment type="caution">
    <text evidence="3">The sequence shown here is derived from an EMBL/GenBank/DDBJ whole genome shotgun (WGS) entry which is preliminary data.</text>
</comment>
<dbReference type="EMBL" id="RZNX01000011">
    <property type="protein sequence ID" value="RUT28123.1"/>
    <property type="molecule type" value="Genomic_DNA"/>
</dbReference>
<dbReference type="GO" id="GO:0003824">
    <property type="term" value="F:catalytic activity"/>
    <property type="evidence" value="ECO:0007669"/>
    <property type="project" value="InterPro"/>
</dbReference>
<evidence type="ECO:0000259" key="2">
    <source>
        <dbReference type="PROSITE" id="PS51084"/>
    </source>
</evidence>
<dbReference type="SUPFAM" id="SSF54197">
    <property type="entry name" value="HIT-like"/>
    <property type="match status" value="1"/>
</dbReference>
<organism evidence="3 4">
    <name type="scientific">Paenibacillus zeisoli</name>
    <dbReference type="NCBI Taxonomy" id="2496267"/>
    <lineage>
        <taxon>Bacteria</taxon>
        <taxon>Bacillati</taxon>
        <taxon>Bacillota</taxon>
        <taxon>Bacilli</taxon>
        <taxon>Bacillales</taxon>
        <taxon>Paenibacillaceae</taxon>
        <taxon>Paenibacillus</taxon>
    </lineage>
</organism>
<dbReference type="Gene3D" id="3.30.428.10">
    <property type="entry name" value="HIT-like"/>
    <property type="match status" value="1"/>
</dbReference>
<dbReference type="RefSeq" id="WP_127200667.1">
    <property type="nucleotide sequence ID" value="NZ_RZNX01000011.1"/>
</dbReference>
<proteinExistence type="predicted"/>
<dbReference type="AlphaFoldDB" id="A0A433X1Y6"/>
<protein>
    <recommendedName>
        <fullName evidence="2">HIT domain-containing protein</fullName>
    </recommendedName>
</protein>
<gene>
    <name evidence="3" type="ORF">EJP77_18090</name>
</gene>
<feature type="domain" description="HIT" evidence="2">
    <location>
        <begin position="1"/>
        <end position="41"/>
    </location>
</feature>
<dbReference type="PROSITE" id="PS51084">
    <property type="entry name" value="HIT_2"/>
    <property type="match status" value="1"/>
</dbReference>
<reference evidence="3 4" key="1">
    <citation type="submission" date="2018-12" db="EMBL/GenBank/DDBJ databases">
        <authorList>
            <person name="Sun L."/>
            <person name="Chen Z."/>
        </authorList>
    </citation>
    <scope>NUCLEOTIDE SEQUENCE [LARGE SCALE GENOMIC DNA]</scope>
    <source>
        <strain evidence="3 4">3-5-3</strain>
    </source>
</reference>
<name>A0A433X1Y6_9BACL</name>
<feature type="short sequence motif" description="Histidine triad motif" evidence="1">
    <location>
        <begin position="26"/>
        <end position="30"/>
    </location>
</feature>
<sequence length="71" mass="8285">MLVNSKLCSDYDVIQSNGPYEQDVDHVHFHIIPRYANDHVRIELQPYKGKVTVEELNELVKLVNDPNHKKT</sequence>
<dbReference type="Proteomes" id="UP000272464">
    <property type="component" value="Unassembled WGS sequence"/>
</dbReference>
<evidence type="ECO:0000313" key="4">
    <source>
        <dbReference type="Proteomes" id="UP000272464"/>
    </source>
</evidence>
<dbReference type="OrthoDB" id="9784774at2"/>
<dbReference type="InterPro" id="IPR011146">
    <property type="entry name" value="HIT-like"/>
</dbReference>
<accession>A0A433X1Y6</accession>
<keyword evidence="4" id="KW-1185">Reference proteome</keyword>
<dbReference type="InterPro" id="IPR019808">
    <property type="entry name" value="Histidine_triad_CS"/>
</dbReference>
<dbReference type="PROSITE" id="PS00892">
    <property type="entry name" value="HIT_1"/>
    <property type="match status" value="1"/>
</dbReference>
<evidence type="ECO:0000256" key="1">
    <source>
        <dbReference type="PROSITE-ProRule" id="PRU00464"/>
    </source>
</evidence>